<accession>A0A4U0H2U7</accession>
<evidence type="ECO:0000313" key="3">
    <source>
        <dbReference type="Proteomes" id="UP000309872"/>
    </source>
</evidence>
<evidence type="ECO:0000313" key="2">
    <source>
        <dbReference type="EMBL" id="TJY65940.1"/>
    </source>
</evidence>
<keyword evidence="1" id="KW-0732">Signal</keyword>
<gene>
    <name evidence="2" type="ORF">FAZ19_12620</name>
</gene>
<feature type="signal peptide" evidence="1">
    <location>
        <begin position="1"/>
        <end position="19"/>
    </location>
</feature>
<evidence type="ECO:0000256" key="1">
    <source>
        <dbReference type="SAM" id="SignalP"/>
    </source>
</evidence>
<dbReference type="EMBL" id="SUKA01000003">
    <property type="protein sequence ID" value="TJY65940.1"/>
    <property type="molecule type" value="Genomic_DNA"/>
</dbReference>
<feature type="chain" id="PRO_5020428078" evidence="1">
    <location>
        <begin position="20"/>
        <end position="165"/>
    </location>
</feature>
<name>A0A4U0H2U7_9SPHI</name>
<comment type="caution">
    <text evidence="2">The sequence shown here is derived from an EMBL/GenBank/DDBJ whole genome shotgun (WGS) entry which is preliminary data.</text>
</comment>
<protein>
    <submittedName>
        <fullName evidence="2">Uncharacterized protein</fullName>
    </submittedName>
</protein>
<dbReference type="RefSeq" id="WP_136821069.1">
    <property type="nucleotide sequence ID" value="NZ_BMJX01000003.1"/>
</dbReference>
<dbReference type="AlphaFoldDB" id="A0A4U0H2U7"/>
<dbReference type="Proteomes" id="UP000309872">
    <property type="component" value="Unassembled WGS sequence"/>
</dbReference>
<sequence length="165" mass="19052">MIKYILCYFFLLGFQQSLAQPNLDALRKAYPLASTDKEVCKKQLATLQTIENLTNIELAYSGAYHAVWAKHAESPLARLNSFKKGKDELERAIAKDNANIEIRFLRLTIQYHAPKIVRYKINIDDDLQVVLAQYDQISSKIIKDNIKDFLSQTNLLSSQQRQKFK</sequence>
<proteinExistence type="predicted"/>
<dbReference type="OrthoDB" id="663842at2"/>
<keyword evidence="3" id="KW-1185">Reference proteome</keyword>
<reference evidence="2 3" key="1">
    <citation type="submission" date="2019-04" db="EMBL/GenBank/DDBJ databases">
        <title>Sphingobacterium olei sp. nov., isolated from oil-contaminated soil.</title>
        <authorList>
            <person name="Liu B."/>
        </authorList>
    </citation>
    <scope>NUCLEOTIDE SEQUENCE [LARGE SCALE GENOMIC DNA]</scope>
    <source>
        <strain evidence="2 3">Y3L14</strain>
    </source>
</reference>
<organism evidence="2 3">
    <name type="scientific">Sphingobacterium alkalisoli</name>
    <dbReference type="NCBI Taxonomy" id="1874115"/>
    <lineage>
        <taxon>Bacteria</taxon>
        <taxon>Pseudomonadati</taxon>
        <taxon>Bacteroidota</taxon>
        <taxon>Sphingobacteriia</taxon>
        <taxon>Sphingobacteriales</taxon>
        <taxon>Sphingobacteriaceae</taxon>
        <taxon>Sphingobacterium</taxon>
    </lineage>
</organism>